<dbReference type="EMBL" id="JAGXOE010000047">
    <property type="protein sequence ID" value="MBS4102989.1"/>
    <property type="molecule type" value="Genomic_DNA"/>
</dbReference>
<dbReference type="NCBIfam" id="TIGR00996">
    <property type="entry name" value="Mtu_fam_mce"/>
    <property type="match status" value="1"/>
</dbReference>
<gene>
    <name evidence="4" type="ORF">KFZ73_17300</name>
</gene>
<name>A0ABS5NFB6_TSUPA</name>
<feature type="domain" description="Mce/MlaD" evidence="2">
    <location>
        <begin position="37"/>
        <end position="110"/>
    </location>
</feature>
<sequence>MGAGVRSVPSRVLLALALTLALLIAATIAVEYGSANRHFSVFFTNSTGLYVGDHVKVLGVTVGTVDEITPRPEGIEVDISVARDQKLPATVGAAIVAPTLVTGRYVQLAPVYDGGPELSDGATVPIERTATPMEFDQTKKQLVELIDEVGPKSEDQQGSLNRFLDASAKTVDGNGRVLHDALNQLSRAAVTVNSSGDNIFATIRNLSTVTTALVSSDEQIRAFSRELAKFSGVLDDNRTELDTLIKSLNVTFERVTSLIEQNREKLKEDVVAANKITKLLVDRMDSIDQILHVAPTTVSNYYNIYDPIGNSLTGALVVPDAPDPRSLICALLTTVNAPPDSDCAAMTGRLLTNAASAIANPAQGGTPAPGPKPVAPSAAPTRPVSPPSGESASKPAPRPAAPKPSTSTANNSGEN</sequence>
<reference evidence="4 5" key="1">
    <citation type="submission" date="2021-04" db="EMBL/GenBank/DDBJ databases">
        <title>Whole genome sequence analysis of a thiophenic sulfur metabolizing bacteria.</title>
        <authorList>
            <person name="Akhtar N."/>
            <person name="Akram J."/>
            <person name="Aslam A."/>
        </authorList>
    </citation>
    <scope>NUCLEOTIDE SEQUENCE [LARGE SCALE GENOMIC DNA]</scope>
    <source>
        <strain evidence="4 5">3OW</strain>
    </source>
</reference>
<protein>
    <submittedName>
        <fullName evidence="4">MCE family protein</fullName>
    </submittedName>
</protein>
<dbReference type="InterPro" id="IPR024516">
    <property type="entry name" value="Mce_C"/>
</dbReference>
<proteinExistence type="predicted"/>
<dbReference type="InterPro" id="IPR052336">
    <property type="entry name" value="MlaD_Phospholipid_Transporter"/>
</dbReference>
<dbReference type="Proteomes" id="UP000676853">
    <property type="component" value="Unassembled WGS sequence"/>
</dbReference>
<comment type="caution">
    <text evidence="4">The sequence shown here is derived from an EMBL/GenBank/DDBJ whole genome shotgun (WGS) entry which is preliminary data.</text>
</comment>
<dbReference type="PANTHER" id="PTHR33371:SF4">
    <property type="entry name" value="INTERMEMBRANE PHOSPHOLIPID TRANSPORT SYSTEM BINDING PROTEIN MLAD"/>
    <property type="match status" value="1"/>
</dbReference>
<keyword evidence="5" id="KW-1185">Reference proteome</keyword>
<dbReference type="InterPro" id="IPR003399">
    <property type="entry name" value="Mce/MlaD"/>
</dbReference>
<evidence type="ECO:0000313" key="4">
    <source>
        <dbReference type="EMBL" id="MBS4102989.1"/>
    </source>
</evidence>
<dbReference type="InterPro" id="IPR005693">
    <property type="entry name" value="Mce"/>
</dbReference>
<evidence type="ECO:0000256" key="1">
    <source>
        <dbReference type="SAM" id="MobiDB-lite"/>
    </source>
</evidence>
<organism evidence="4 5">
    <name type="scientific">Tsukamurella paurometabola</name>
    <name type="common">Corynebacterium paurometabolum</name>
    <dbReference type="NCBI Taxonomy" id="2061"/>
    <lineage>
        <taxon>Bacteria</taxon>
        <taxon>Bacillati</taxon>
        <taxon>Actinomycetota</taxon>
        <taxon>Actinomycetes</taxon>
        <taxon>Mycobacteriales</taxon>
        <taxon>Tsukamurellaceae</taxon>
        <taxon>Tsukamurella</taxon>
    </lineage>
</organism>
<evidence type="ECO:0000313" key="5">
    <source>
        <dbReference type="Proteomes" id="UP000676853"/>
    </source>
</evidence>
<evidence type="ECO:0000259" key="3">
    <source>
        <dbReference type="Pfam" id="PF11887"/>
    </source>
</evidence>
<dbReference type="Pfam" id="PF11887">
    <property type="entry name" value="Mce4_CUP1"/>
    <property type="match status" value="1"/>
</dbReference>
<feature type="domain" description="Mammalian cell entry C-terminal" evidence="3">
    <location>
        <begin position="117"/>
        <end position="294"/>
    </location>
</feature>
<evidence type="ECO:0000259" key="2">
    <source>
        <dbReference type="Pfam" id="PF02470"/>
    </source>
</evidence>
<dbReference type="PANTHER" id="PTHR33371">
    <property type="entry name" value="INTERMEMBRANE PHOSPHOLIPID TRANSPORT SYSTEM BINDING PROTEIN MLAD-RELATED"/>
    <property type="match status" value="1"/>
</dbReference>
<accession>A0ABS5NFB6</accession>
<dbReference type="Pfam" id="PF02470">
    <property type="entry name" value="MlaD"/>
    <property type="match status" value="1"/>
</dbReference>
<feature type="region of interest" description="Disordered" evidence="1">
    <location>
        <begin position="361"/>
        <end position="415"/>
    </location>
</feature>